<reference evidence="2" key="1">
    <citation type="submission" date="2020-01" db="EMBL/GenBank/DDBJ databases">
        <authorList>
            <consortium name="DOE Joint Genome Institute"/>
            <person name="Haridas S."/>
            <person name="Albert R."/>
            <person name="Binder M."/>
            <person name="Bloem J."/>
            <person name="Labutti K."/>
            <person name="Salamov A."/>
            <person name="Andreopoulos B."/>
            <person name="Baker S.E."/>
            <person name="Barry K."/>
            <person name="Bills G."/>
            <person name="Bluhm B.H."/>
            <person name="Cannon C."/>
            <person name="Castanera R."/>
            <person name="Culley D.E."/>
            <person name="Daum C."/>
            <person name="Ezra D."/>
            <person name="Gonzalez J.B."/>
            <person name="Henrissat B."/>
            <person name="Kuo A."/>
            <person name="Liang C."/>
            <person name="Lipzen A."/>
            <person name="Lutzoni F."/>
            <person name="Magnuson J."/>
            <person name="Mondo S."/>
            <person name="Nolan M."/>
            <person name="Ohm R."/>
            <person name="Pangilinan J."/>
            <person name="Park H.-J."/>
            <person name="Ramirez L."/>
            <person name="Alfaro M."/>
            <person name="Sun H."/>
            <person name="Tritt A."/>
            <person name="Yoshinaga Y."/>
            <person name="Zwiers L.-H."/>
            <person name="Turgeon B.G."/>
            <person name="Goodwin S.B."/>
            <person name="Spatafora J.W."/>
            <person name="Crous P.W."/>
            <person name="Grigoriev I.V."/>
        </authorList>
    </citation>
    <scope>NUCLEOTIDE SEQUENCE</scope>
    <source>
        <strain evidence="2">CBS 394.84</strain>
    </source>
</reference>
<gene>
    <name evidence="2" type="ORF">K460DRAFT_369155</name>
</gene>
<dbReference type="Proteomes" id="UP000800039">
    <property type="component" value="Unassembled WGS sequence"/>
</dbReference>
<dbReference type="GeneID" id="63851158"/>
<feature type="domain" description="FAD dependent oxidoreductase" evidence="1">
    <location>
        <begin position="50"/>
        <end position="416"/>
    </location>
</feature>
<dbReference type="Pfam" id="PF01266">
    <property type="entry name" value="DAO"/>
    <property type="match status" value="1"/>
</dbReference>
<comment type="caution">
    <text evidence="2">The sequence shown here is derived from an EMBL/GenBank/DDBJ whole genome shotgun (WGS) entry which is preliminary data.</text>
</comment>
<dbReference type="GO" id="GO:0005737">
    <property type="term" value="C:cytoplasm"/>
    <property type="evidence" value="ECO:0007669"/>
    <property type="project" value="TreeGrafter"/>
</dbReference>
<organism evidence="2 3">
    <name type="scientific">Cucurbitaria berberidis CBS 394.84</name>
    <dbReference type="NCBI Taxonomy" id="1168544"/>
    <lineage>
        <taxon>Eukaryota</taxon>
        <taxon>Fungi</taxon>
        <taxon>Dikarya</taxon>
        <taxon>Ascomycota</taxon>
        <taxon>Pezizomycotina</taxon>
        <taxon>Dothideomycetes</taxon>
        <taxon>Pleosporomycetidae</taxon>
        <taxon>Pleosporales</taxon>
        <taxon>Pleosporineae</taxon>
        <taxon>Cucurbitariaceae</taxon>
        <taxon>Cucurbitaria</taxon>
    </lineage>
</organism>
<dbReference type="InterPro" id="IPR006076">
    <property type="entry name" value="FAD-dep_OxRdtase"/>
</dbReference>
<protein>
    <submittedName>
        <fullName evidence="2">FAD dependent oxidoreductase</fullName>
    </submittedName>
</protein>
<dbReference type="SUPFAM" id="SSF51905">
    <property type="entry name" value="FAD/NAD(P)-binding domain"/>
    <property type="match status" value="1"/>
</dbReference>
<dbReference type="PANTHER" id="PTHR13847">
    <property type="entry name" value="SARCOSINE DEHYDROGENASE-RELATED"/>
    <property type="match status" value="1"/>
</dbReference>
<sequence length="448" mass="48348">MSQAKAHPAADFKPSLPLSNCQTSYWSRTTESFRYLHHNSTSAVPESVQYVIIGSGISGALSAFKLVEAGVSPAEILVLEAREAVSGSSGRNAGHCRPDAFRSFAGYAAAHGKEQALQIVETENRVLKAVDAFVTENEIACEFRMKATYDVNFSEEVAADEAKNIKQYTEAGGSMEGIRYYTDEEARAKTGFANAIDAYEWQAASIHPAKLTHWLLSSVIGAGVKFWTHCPATAVSLAEGNSWVVSTPRGQVHTRIVIHATNAYAGLLLPQLSGPLLTPVKVQVQSFDPPSQRAEGAQINATYALRYSMQSFYAAIQTEDASVVFCIARPSGIGVDESSYEPSLAKEAYAKFAELFPEASHARKIENGVDLEQAWTGLLAFTPDKVPYVGAIPELPGQYICAGFNGHGMANIFACAPGMVKLILGGTWEETALPECYQYRTPGQNGRG</sequence>
<dbReference type="AlphaFoldDB" id="A0A9P4GEW0"/>
<dbReference type="EMBL" id="ML976617">
    <property type="protein sequence ID" value="KAF1844290.1"/>
    <property type="molecule type" value="Genomic_DNA"/>
</dbReference>
<dbReference type="RefSeq" id="XP_040786853.1">
    <property type="nucleotide sequence ID" value="XM_040933907.1"/>
</dbReference>
<evidence type="ECO:0000259" key="1">
    <source>
        <dbReference type="Pfam" id="PF01266"/>
    </source>
</evidence>
<dbReference type="Gene3D" id="3.30.9.10">
    <property type="entry name" value="D-Amino Acid Oxidase, subunit A, domain 2"/>
    <property type="match status" value="1"/>
</dbReference>
<dbReference type="InterPro" id="IPR036188">
    <property type="entry name" value="FAD/NAD-bd_sf"/>
</dbReference>
<dbReference type="OrthoDB" id="429143at2759"/>
<name>A0A9P4GEW0_9PLEO</name>
<accession>A0A9P4GEW0</accession>
<proteinExistence type="predicted"/>
<keyword evidence="3" id="KW-1185">Reference proteome</keyword>
<evidence type="ECO:0000313" key="3">
    <source>
        <dbReference type="Proteomes" id="UP000800039"/>
    </source>
</evidence>
<dbReference type="PANTHER" id="PTHR13847:SF260">
    <property type="entry name" value="FAD DEPENDENT OXIDOREDUCTASE DOMAIN-CONTAINING PROTEIN"/>
    <property type="match status" value="1"/>
</dbReference>
<evidence type="ECO:0000313" key="2">
    <source>
        <dbReference type="EMBL" id="KAF1844290.1"/>
    </source>
</evidence>
<dbReference type="Gene3D" id="3.50.50.60">
    <property type="entry name" value="FAD/NAD(P)-binding domain"/>
    <property type="match status" value="1"/>
</dbReference>